<comment type="function">
    <text evidence="8">May function as a transcriptional regulator that controls feoABC expression.</text>
</comment>
<keyword evidence="7 8" id="KW-0804">Transcription</keyword>
<evidence type="ECO:0000256" key="5">
    <source>
        <dbReference type="ARBA" id="ARBA00023015"/>
    </source>
</evidence>
<evidence type="ECO:0000256" key="1">
    <source>
        <dbReference type="ARBA" id="ARBA00022491"/>
    </source>
</evidence>
<dbReference type="OrthoDB" id="6903254at2"/>
<dbReference type="InterPro" id="IPR015102">
    <property type="entry name" value="Tscrpt_reg_HTH_FeoC"/>
</dbReference>
<dbReference type="InterPro" id="IPR036390">
    <property type="entry name" value="WH_DNA-bd_sf"/>
</dbReference>
<evidence type="ECO:0000313" key="11">
    <source>
        <dbReference type="Proteomes" id="UP000216438"/>
    </source>
</evidence>
<dbReference type="InterPro" id="IPR036388">
    <property type="entry name" value="WH-like_DNA-bd_sf"/>
</dbReference>
<dbReference type="Pfam" id="PF09012">
    <property type="entry name" value="FeoC"/>
    <property type="match status" value="1"/>
</dbReference>
<proteinExistence type="inferred from homology"/>
<dbReference type="GO" id="GO:0051536">
    <property type="term" value="F:iron-sulfur cluster binding"/>
    <property type="evidence" value="ECO:0007669"/>
    <property type="project" value="UniProtKB-KW"/>
</dbReference>
<sequence>MTDLFKIRNAIELNGMMDADQLSRLLHTPLPFMEAMLSQLTIMGKIEAVEEEQTGCNSRYCKSCSHNPGCHKKYYKMSGVLK</sequence>
<keyword evidence="1 8" id="KW-0678">Repressor</keyword>
<dbReference type="GO" id="GO:0003677">
    <property type="term" value="F:DNA binding"/>
    <property type="evidence" value="ECO:0007669"/>
    <property type="project" value="UniProtKB-KW"/>
</dbReference>
<evidence type="ECO:0000256" key="4">
    <source>
        <dbReference type="ARBA" id="ARBA00023014"/>
    </source>
</evidence>
<evidence type="ECO:0000256" key="6">
    <source>
        <dbReference type="ARBA" id="ARBA00023125"/>
    </source>
</evidence>
<dbReference type="InterPro" id="IPR023732">
    <property type="entry name" value="FeoC"/>
</dbReference>
<organism evidence="10 11">
    <name type="scientific">Candidatus Hamiltonella defensa</name>
    <name type="common">Bemisia tabaci</name>
    <dbReference type="NCBI Taxonomy" id="672795"/>
    <lineage>
        <taxon>Bacteria</taxon>
        <taxon>Pseudomonadati</taxon>
        <taxon>Pseudomonadota</taxon>
        <taxon>Gammaproteobacteria</taxon>
        <taxon>Enterobacterales</taxon>
        <taxon>Enterobacteriaceae</taxon>
        <taxon>aphid secondary symbionts</taxon>
        <taxon>Candidatus Williamhamiltonella</taxon>
    </lineage>
</organism>
<keyword evidence="4 8" id="KW-0411">Iron-sulfur</keyword>
<dbReference type="AlphaFoldDB" id="A0A249DYS8"/>
<feature type="binding site" evidence="8">
    <location>
        <position position="64"/>
    </location>
    <ligand>
        <name>iron-sulfur cluster</name>
        <dbReference type="ChEBI" id="CHEBI:30408"/>
    </ligand>
</feature>
<dbReference type="EMBL" id="CP016303">
    <property type="protein sequence ID" value="ASX26581.1"/>
    <property type="molecule type" value="Genomic_DNA"/>
</dbReference>
<name>A0A249DYS8_9ENTR</name>
<feature type="domain" description="Transcriptional regulator HTH-type FeoC" evidence="9">
    <location>
        <begin position="4"/>
        <end position="68"/>
    </location>
</feature>
<feature type="binding site" evidence="8">
    <location>
        <position position="70"/>
    </location>
    <ligand>
        <name>iron-sulfur cluster</name>
        <dbReference type="ChEBI" id="CHEBI:30408"/>
    </ligand>
</feature>
<accession>A0A249DYS8</accession>
<protein>
    <recommendedName>
        <fullName evidence="8">Probable [Fe-S]-dependent transcriptional repressor</fullName>
    </recommendedName>
</protein>
<evidence type="ECO:0000256" key="2">
    <source>
        <dbReference type="ARBA" id="ARBA00022723"/>
    </source>
</evidence>
<dbReference type="HAMAP" id="MF_01586">
    <property type="entry name" value="FeoC"/>
    <property type="match status" value="1"/>
</dbReference>
<keyword evidence="5 8" id="KW-0805">Transcription regulation</keyword>
<dbReference type="Gene3D" id="1.10.10.10">
    <property type="entry name" value="Winged helix-like DNA-binding domain superfamily/Winged helix DNA-binding domain"/>
    <property type="match status" value="1"/>
</dbReference>
<gene>
    <name evidence="8" type="primary">feoC</name>
    <name evidence="10" type="ORF">BA171_05940</name>
</gene>
<dbReference type="RefSeq" id="WP_046493150.1">
    <property type="nucleotide sequence ID" value="NZ_CP016303.1"/>
</dbReference>
<dbReference type="SUPFAM" id="SSF46785">
    <property type="entry name" value="Winged helix' DNA-binding domain"/>
    <property type="match status" value="1"/>
</dbReference>
<evidence type="ECO:0000256" key="7">
    <source>
        <dbReference type="ARBA" id="ARBA00023163"/>
    </source>
</evidence>
<reference evidence="11" key="1">
    <citation type="submission" date="2016-06" db="EMBL/GenBank/DDBJ databases">
        <authorList>
            <person name="Chen W."/>
            <person name="Hasegawa D.K."/>
        </authorList>
    </citation>
    <scope>NUCLEOTIDE SEQUENCE [LARGE SCALE GENOMIC DNA]</scope>
    <source>
        <strain evidence="11">MEAM1</strain>
    </source>
</reference>
<feature type="binding site" evidence="8">
    <location>
        <position position="61"/>
    </location>
    <ligand>
        <name>iron-sulfur cluster</name>
        <dbReference type="ChEBI" id="CHEBI:30408"/>
    </ligand>
</feature>
<dbReference type="GO" id="GO:0005506">
    <property type="term" value="F:iron ion binding"/>
    <property type="evidence" value="ECO:0007669"/>
    <property type="project" value="UniProtKB-UniRule"/>
</dbReference>
<keyword evidence="2 8" id="KW-0479">Metal-binding</keyword>
<evidence type="ECO:0000259" key="9">
    <source>
        <dbReference type="Pfam" id="PF09012"/>
    </source>
</evidence>
<reference evidence="10 11" key="2">
    <citation type="submission" date="2017-09" db="EMBL/GenBank/DDBJ databases">
        <title>The genome of whitefly Bemisia tabaci, a global crop pest, provides novel insights into virus transmission, host adaptation and insecticide resistance.</title>
        <authorList>
            <person name="Kaur N."/>
            <person name="Kliot A."/>
            <person name="Pinheiro P.V."/>
            <person name="Luan J."/>
            <person name="Zheng Y."/>
            <person name="Liu W."/>
            <person name="Sun H."/>
            <person name="Yang X."/>
            <person name="Xu Y."/>
            <person name="Luo Y."/>
            <person name="Kruse A."/>
            <person name="Fisher T.W."/>
            <person name="Nelson D.R."/>
            <person name="Elimelech M."/>
            <person name="MacCoss M."/>
            <person name="Johnson R."/>
            <person name="Cohen E."/>
            <person name="Hunter W.B."/>
            <person name="Brown J.K."/>
            <person name="Jander G."/>
            <person name="Cilia M."/>
            <person name="Douglas A.E."/>
            <person name="Ghanim M."/>
            <person name="Simmons A.M."/>
            <person name="Wintermantel W.M."/>
            <person name="Ling K.-S."/>
            <person name="Fei Z."/>
        </authorList>
    </citation>
    <scope>NUCLEOTIDE SEQUENCE [LARGE SCALE GENOMIC DNA]</scope>
    <source>
        <strain evidence="10 11">MEAM1</strain>
    </source>
</reference>
<comment type="similarity">
    <text evidence="8">Belongs to the FeoC family.</text>
</comment>
<feature type="binding site" evidence="8">
    <location>
        <position position="56"/>
    </location>
    <ligand>
        <name>iron-sulfur cluster</name>
        <dbReference type="ChEBI" id="CHEBI:30408"/>
    </ligand>
</feature>
<evidence type="ECO:0000313" key="10">
    <source>
        <dbReference type="EMBL" id="ASX26581.1"/>
    </source>
</evidence>
<evidence type="ECO:0000256" key="3">
    <source>
        <dbReference type="ARBA" id="ARBA00023004"/>
    </source>
</evidence>
<keyword evidence="3 8" id="KW-0408">Iron</keyword>
<evidence type="ECO:0000256" key="8">
    <source>
        <dbReference type="HAMAP-Rule" id="MF_01586"/>
    </source>
</evidence>
<keyword evidence="6 8" id="KW-0238">DNA-binding</keyword>
<dbReference type="Proteomes" id="UP000216438">
    <property type="component" value="Chromosome"/>
</dbReference>